<dbReference type="AlphaFoldDB" id="A0A814FHK2"/>
<protein>
    <submittedName>
        <fullName evidence="2">Uncharacterized protein</fullName>
    </submittedName>
</protein>
<keyword evidence="4" id="KW-1185">Reference proteome</keyword>
<keyword evidence="1" id="KW-0812">Transmembrane</keyword>
<feature type="transmembrane region" description="Helical" evidence="1">
    <location>
        <begin position="265"/>
        <end position="286"/>
    </location>
</feature>
<proteinExistence type="predicted"/>
<gene>
    <name evidence="2" type="ORF">EDS130_LOCUS13830</name>
    <name evidence="3" type="ORF">XAT740_LOCUS13289</name>
</gene>
<evidence type="ECO:0000313" key="2">
    <source>
        <dbReference type="EMBL" id="CAF0980137.1"/>
    </source>
</evidence>
<evidence type="ECO:0000313" key="5">
    <source>
        <dbReference type="Proteomes" id="UP000663852"/>
    </source>
</evidence>
<comment type="caution">
    <text evidence="2">The sequence shown here is derived from an EMBL/GenBank/DDBJ whole genome shotgun (WGS) entry which is preliminary data.</text>
</comment>
<evidence type="ECO:0000313" key="4">
    <source>
        <dbReference type="Proteomes" id="UP000663828"/>
    </source>
</evidence>
<dbReference type="Proteomes" id="UP000663828">
    <property type="component" value="Unassembled WGS sequence"/>
</dbReference>
<dbReference type="EMBL" id="CAJNOJ010000055">
    <property type="protein sequence ID" value="CAF0980137.1"/>
    <property type="molecule type" value="Genomic_DNA"/>
</dbReference>
<organism evidence="2 5">
    <name type="scientific">Adineta ricciae</name>
    <name type="common">Rotifer</name>
    <dbReference type="NCBI Taxonomy" id="249248"/>
    <lineage>
        <taxon>Eukaryota</taxon>
        <taxon>Metazoa</taxon>
        <taxon>Spiralia</taxon>
        <taxon>Gnathifera</taxon>
        <taxon>Rotifera</taxon>
        <taxon>Eurotatoria</taxon>
        <taxon>Bdelloidea</taxon>
        <taxon>Adinetida</taxon>
        <taxon>Adinetidae</taxon>
        <taxon>Adineta</taxon>
    </lineage>
</organism>
<dbReference type="EMBL" id="CAJNOR010000768">
    <property type="protein sequence ID" value="CAF1002643.1"/>
    <property type="molecule type" value="Genomic_DNA"/>
</dbReference>
<evidence type="ECO:0000256" key="1">
    <source>
        <dbReference type="SAM" id="Phobius"/>
    </source>
</evidence>
<dbReference type="OrthoDB" id="10079901at2759"/>
<evidence type="ECO:0000313" key="3">
    <source>
        <dbReference type="EMBL" id="CAF1002643.1"/>
    </source>
</evidence>
<dbReference type="Proteomes" id="UP000663852">
    <property type="component" value="Unassembled WGS sequence"/>
</dbReference>
<keyword evidence="1" id="KW-0472">Membrane</keyword>
<feature type="transmembrane region" description="Helical" evidence="1">
    <location>
        <begin position="12"/>
        <end position="39"/>
    </location>
</feature>
<dbReference type="Gene3D" id="2.60.120.260">
    <property type="entry name" value="Galactose-binding domain-like"/>
    <property type="match status" value="1"/>
</dbReference>
<reference evidence="2" key="1">
    <citation type="submission" date="2021-02" db="EMBL/GenBank/DDBJ databases">
        <authorList>
            <person name="Nowell W R."/>
        </authorList>
    </citation>
    <scope>NUCLEOTIDE SEQUENCE</scope>
</reference>
<name>A0A814FHK2_ADIRI</name>
<keyword evidence="1" id="KW-1133">Transmembrane helix</keyword>
<sequence length="288" mass="32802">MLPANQNKSRANVFVCIALAVLGLTISTVVILSLIPVYLEDPSTAKSRSRRSVGEAFDGSSYVVEGWRIKWKRAAEQWHLPIVNQLNTISRDVDCIGIVSNELNYKIVTHYSQSYRYYCFNWITKRSQEISSVSFVFNSNEKKYIYIDDITFNSTPNLIINGDFERTMLNEWSCGNQSCSTNHVQNEVKSGQYTFRTHGTLVLKQLLSKPIESSGEPYQLSFWMKNDCHPSNPCTHLSIDVYSQHTVCSSVRSFSQIKIALRLKFYTAAGVYSYFLSIYSTVWASLAP</sequence>
<accession>A0A814FHK2</accession>